<dbReference type="GO" id="GO:0022857">
    <property type="term" value="F:transmembrane transporter activity"/>
    <property type="evidence" value="ECO:0007669"/>
    <property type="project" value="InterPro"/>
</dbReference>
<dbReference type="Gene3D" id="1.20.1250.20">
    <property type="entry name" value="MFS general substrate transporter like domains"/>
    <property type="match status" value="1"/>
</dbReference>
<dbReference type="EMBL" id="CP073708">
    <property type="protein sequence ID" value="QUO42188.1"/>
    <property type="molecule type" value="Genomic_DNA"/>
</dbReference>
<dbReference type="EMBL" id="CP066308">
    <property type="protein sequence ID" value="QQE75101.1"/>
    <property type="molecule type" value="Genomic_DNA"/>
</dbReference>
<keyword evidence="5 6" id="KW-0472">Membrane</keyword>
<feature type="transmembrane region" description="Helical" evidence="6">
    <location>
        <begin position="168"/>
        <end position="187"/>
    </location>
</feature>
<dbReference type="GO" id="GO:0005886">
    <property type="term" value="C:plasma membrane"/>
    <property type="evidence" value="ECO:0007669"/>
    <property type="project" value="UniProtKB-SubCell"/>
</dbReference>
<dbReference type="InterPro" id="IPR036259">
    <property type="entry name" value="MFS_trans_sf"/>
</dbReference>
<evidence type="ECO:0000256" key="1">
    <source>
        <dbReference type="ARBA" id="ARBA00004651"/>
    </source>
</evidence>
<dbReference type="KEGG" id="bcop:JD108_03965"/>
<dbReference type="Proteomes" id="UP000595847">
    <property type="component" value="Chromosome"/>
</dbReference>
<gene>
    <name evidence="7" type="ORF">JD108_03965</name>
    <name evidence="8" type="ORF">KDJ56_03965</name>
</gene>
<dbReference type="AlphaFoldDB" id="A0A7T5EM14"/>
<keyword evidence="10" id="KW-1185">Reference proteome</keyword>
<feature type="transmembrane region" description="Helical" evidence="6">
    <location>
        <begin position="335"/>
        <end position="354"/>
    </location>
</feature>
<keyword evidence="2" id="KW-0813">Transport</keyword>
<keyword evidence="3 6" id="KW-0812">Transmembrane</keyword>
<evidence type="ECO:0000256" key="2">
    <source>
        <dbReference type="ARBA" id="ARBA00022448"/>
    </source>
</evidence>
<evidence type="ECO:0000313" key="9">
    <source>
        <dbReference type="Proteomes" id="UP000595847"/>
    </source>
</evidence>
<dbReference type="InterPro" id="IPR050930">
    <property type="entry name" value="MFS_Vesicular_Transporter"/>
</dbReference>
<reference evidence="8" key="2">
    <citation type="submission" date="2021-04" db="EMBL/GenBank/DDBJ databases">
        <title>Brevibacillus composti FJAT-54423, complete genome.</title>
        <authorList>
            <person name="Tang R."/>
        </authorList>
    </citation>
    <scope>NUCLEOTIDE SEQUENCE</scope>
    <source>
        <strain evidence="8">FJAT-54424</strain>
    </source>
</reference>
<dbReference type="Proteomes" id="UP000677234">
    <property type="component" value="Chromosome"/>
</dbReference>
<feature type="transmembrane region" description="Helical" evidence="6">
    <location>
        <begin position="240"/>
        <end position="261"/>
    </location>
</feature>
<dbReference type="InterPro" id="IPR011701">
    <property type="entry name" value="MFS"/>
</dbReference>
<evidence type="ECO:0000313" key="7">
    <source>
        <dbReference type="EMBL" id="QQE75101.1"/>
    </source>
</evidence>
<evidence type="ECO:0000256" key="4">
    <source>
        <dbReference type="ARBA" id="ARBA00022989"/>
    </source>
</evidence>
<dbReference type="Pfam" id="PF07690">
    <property type="entry name" value="MFS_1"/>
    <property type="match status" value="1"/>
</dbReference>
<sequence length="362" mass="40224">MKHLPERPNGKKEVIMLAAVTALCMLGDSMLYVVLPLYWREAGLSSLWEVGVLLSVNRLVRVPLNPLVNLWYMRSGGRSGLIAAVLLACVSTASYALEGFWLWLAMRCAWGLAWTFLRLGAFSLIVEVSDDSNRGQLMGLYNGIFRLGSLIGMMLGAVLAAWGGLQGAALVFAFASLLALFPVLFSIRPHFIGRPHGGSAEDDGGEGRCHNLRNRQWRARLGKIIFWRSRSAEWRIWRNGWVRTMLAGWLVAMCFQGMFAASLSRVIEEFHPVMLVGGLVLGPAVIAGIVQGVRWLWEPWAAPWFGTLSDRWGRNRLFVLTMAAFWTDERHGLSTLYVGIALVLSLVTAGWALGQRHVADRS</sequence>
<evidence type="ECO:0000313" key="10">
    <source>
        <dbReference type="Proteomes" id="UP000677234"/>
    </source>
</evidence>
<evidence type="ECO:0000313" key="8">
    <source>
        <dbReference type="EMBL" id="QUO42188.1"/>
    </source>
</evidence>
<reference evidence="7 9" key="1">
    <citation type="submission" date="2020-12" db="EMBL/GenBank/DDBJ databases">
        <title>strain FJAT-54423T represents a novel species of the genus Brevibacillus.</title>
        <authorList>
            <person name="Tang R."/>
        </authorList>
    </citation>
    <scope>NUCLEOTIDE SEQUENCE [LARGE SCALE GENOMIC DNA]</scope>
    <source>
        <strain evidence="7 9">FJAT-54423</strain>
    </source>
</reference>
<feature type="transmembrane region" description="Helical" evidence="6">
    <location>
        <begin position="140"/>
        <end position="162"/>
    </location>
</feature>
<feature type="transmembrane region" description="Helical" evidence="6">
    <location>
        <begin position="14"/>
        <end position="35"/>
    </location>
</feature>
<evidence type="ECO:0000256" key="5">
    <source>
        <dbReference type="ARBA" id="ARBA00023136"/>
    </source>
</evidence>
<keyword evidence="4 6" id="KW-1133">Transmembrane helix</keyword>
<feature type="transmembrane region" description="Helical" evidence="6">
    <location>
        <begin position="273"/>
        <end position="297"/>
    </location>
</feature>
<accession>A0A7T5EM14</accession>
<comment type="subcellular location">
    <subcellularLocation>
        <location evidence="1">Cell membrane</location>
        <topology evidence="1">Multi-pass membrane protein</topology>
    </subcellularLocation>
</comment>
<feature type="transmembrane region" description="Helical" evidence="6">
    <location>
        <begin position="109"/>
        <end position="128"/>
    </location>
</feature>
<evidence type="ECO:0000256" key="6">
    <source>
        <dbReference type="SAM" id="Phobius"/>
    </source>
</evidence>
<dbReference type="RefSeq" id="WP_198828634.1">
    <property type="nucleotide sequence ID" value="NZ_CP066308.1"/>
</dbReference>
<evidence type="ECO:0000256" key="3">
    <source>
        <dbReference type="ARBA" id="ARBA00022692"/>
    </source>
</evidence>
<dbReference type="SUPFAM" id="SSF103473">
    <property type="entry name" value="MFS general substrate transporter"/>
    <property type="match status" value="1"/>
</dbReference>
<dbReference type="PANTHER" id="PTHR23506:SF23">
    <property type="entry name" value="GH10249P"/>
    <property type="match status" value="1"/>
</dbReference>
<protein>
    <submittedName>
        <fullName evidence="7">MFS transporter</fullName>
    </submittedName>
</protein>
<dbReference type="PANTHER" id="PTHR23506">
    <property type="entry name" value="GH10249P"/>
    <property type="match status" value="1"/>
</dbReference>
<name>A0A7T5EM14_9BACL</name>
<feature type="transmembrane region" description="Helical" evidence="6">
    <location>
        <begin position="81"/>
        <end position="103"/>
    </location>
</feature>
<proteinExistence type="predicted"/>
<organism evidence="7 9">
    <name type="scientific">Brevibacillus composti</name>
    <dbReference type="NCBI Taxonomy" id="2796470"/>
    <lineage>
        <taxon>Bacteria</taxon>
        <taxon>Bacillati</taxon>
        <taxon>Bacillota</taxon>
        <taxon>Bacilli</taxon>
        <taxon>Bacillales</taxon>
        <taxon>Paenibacillaceae</taxon>
        <taxon>Brevibacillus</taxon>
    </lineage>
</organism>